<organism evidence="2 3">
    <name type="scientific">Paraburkholderia ultramafica</name>
    <dbReference type="NCBI Taxonomy" id="1544867"/>
    <lineage>
        <taxon>Bacteria</taxon>
        <taxon>Pseudomonadati</taxon>
        <taxon>Pseudomonadota</taxon>
        <taxon>Betaproteobacteria</taxon>
        <taxon>Burkholderiales</taxon>
        <taxon>Burkholderiaceae</taxon>
        <taxon>Paraburkholderia</taxon>
    </lineage>
</organism>
<dbReference type="Gene3D" id="3.40.50.2000">
    <property type="entry name" value="Glycogen Phosphorylase B"/>
    <property type="match status" value="1"/>
</dbReference>
<keyword evidence="3" id="KW-1185">Reference proteome</keyword>
<dbReference type="Proteomes" id="UP000494365">
    <property type="component" value="Unassembled WGS sequence"/>
</dbReference>
<dbReference type="PANTHER" id="PTHR46401">
    <property type="entry name" value="GLYCOSYLTRANSFERASE WBBK-RELATED"/>
    <property type="match status" value="1"/>
</dbReference>
<dbReference type="EMBL" id="CADIKK010000012">
    <property type="protein sequence ID" value="CAB3789242.1"/>
    <property type="molecule type" value="Genomic_DNA"/>
</dbReference>
<reference evidence="2 3" key="1">
    <citation type="submission" date="2020-04" db="EMBL/GenBank/DDBJ databases">
        <authorList>
            <person name="De Canck E."/>
        </authorList>
    </citation>
    <scope>NUCLEOTIDE SEQUENCE [LARGE SCALE GENOMIC DNA]</scope>
    <source>
        <strain evidence="2 3">LMG 28614</strain>
    </source>
</reference>
<gene>
    <name evidence="2" type="ORF">LMG28614_02831</name>
</gene>
<evidence type="ECO:0000313" key="2">
    <source>
        <dbReference type="EMBL" id="CAB3789242.1"/>
    </source>
</evidence>
<dbReference type="PANTHER" id="PTHR46401:SF2">
    <property type="entry name" value="GLYCOSYLTRANSFERASE WBBK-RELATED"/>
    <property type="match status" value="1"/>
</dbReference>
<proteinExistence type="predicted"/>
<evidence type="ECO:0000313" key="3">
    <source>
        <dbReference type="Proteomes" id="UP000494365"/>
    </source>
</evidence>
<protein>
    <submittedName>
        <fullName evidence="2">Uncharacterized protein</fullName>
    </submittedName>
</protein>
<evidence type="ECO:0000256" key="1">
    <source>
        <dbReference type="ARBA" id="ARBA00022679"/>
    </source>
</evidence>
<accession>A0A6S7BF84</accession>
<dbReference type="Pfam" id="PF13692">
    <property type="entry name" value="Glyco_trans_1_4"/>
    <property type="match status" value="1"/>
</dbReference>
<dbReference type="AlphaFoldDB" id="A0A6S7BF84"/>
<sequence>MGKTEQPFAVEWTSETINPDDFDVNVVTAPWICDLGVPPMPRVVGIVYDLVPNLLATACLRFPNELDVYDFARQHDLGFRYYLANAERVVCISESTRVDFMNLYRTADQVPSTITDIPFECQATTLAGSATRTVLLVNVLDWRKNLKNIELVLTAAAKLTSFRLKVVGKERISINDALRFFSNMERLGLDVEWHRDIDDEVLASQYAQASVLLFPSVYEGLGLPILEAQEYGVPVITSNVSSCSEVNMNASICFDPSDVAGMTASLVDIVNGKSGVLSGASLKATLDKYLASNCRPVEAFTF</sequence>
<name>A0A6S7BF84_9BURK</name>
<dbReference type="GO" id="GO:0016757">
    <property type="term" value="F:glycosyltransferase activity"/>
    <property type="evidence" value="ECO:0007669"/>
    <property type="project" value="TreeGrafter"/>
</dbReference>
<dbReference type="SUPFAM" id="SSF53756">
    <property type="entry name" value="UDP-Glycosyltransferase/glycogen phosphorylase"/>
    <property type="match status" value="1"/>
</dbReference>
<keyword evidence="1" id="KW-0808">Transferase</keyword>